<dbReference type="EMBL" id="FJUY01000010">
    <property type="protein sequence ID" value="CZT21058.1"/>
    <property type="molecule type" value="Genomic_DNA"/>
</dbReference>
<evidence type="ECO:0000313" key="1">
    <source>
        <dbReference type="EMBL" id="CZT21058.1"/>
    </source>
</evidence>
<sequence>MAEITENNTELNDRIQALPLELQDIILWFTDAFQIPDTPVSITEFSPVFTDRYQNIPTYAPPIAFQLNRKLRAQFATKYYSTVTFELVTKDHADLLTPRPFRKPAMHYLSRWLKSLSKSHLDLIKSLQFTEWDGVRGYYQNYQEKCIVDAKCFKALLTRLGMENIERVKLVLACKVSRDREIMELERFSVQDEQLFE</sequence>
<name>A0A2D3UZW3_9PEZI</name>
<protein>
    <submittedName>
        <fullName evidence="1">Uncharacterized protein</fullName>
    </submittedName>
</protein>
<reference evidence="1 2" key="1">
    <citation type="submission" date="2016-03" db="EMBL/GenBank/DDBJ databases">
        <authorList>
            <person name="Ploux O."/>
        </authorList>
    </citation>
    <scope>NUCLEOTIDE SEQUENCE [LARGE SCALE GENOMIC DNA]</scope>
    <source>
        <strain evidence="1 2">URUG2</strain>
    </source>
</reference>
<keyword evidence="2" id="KW-1185">Reference proteome</keyword>
<dbReference type="AlphaFoldDB" id="A0A2D3UZW3"/>
<dbReference type="GeneID" id="35602044"/>
<dbReference type="Proteomes" id="UP000225277">
    <property type="component" value="Unassembled WGS sequence"/>
</dbReference>
<gene>
    <name evidence="1" type="ORF">RCC_06919</name>
</gene>
<dbReference type="OrthoDB" id="3650750at2759"/>
<accession>A0A2D3UZW3</accession>
<proteinExistence type="predicted"/>
<organism evidence="1 2">
    <name type="scientific">Ramularia collo-cygni</name>
    <dbReference type="NCBI Taxonomy" id="112498"/>
    <lineage>
        <taxon>Eukaryota</taxon>
        <taxon>Fungi</taxon>
        <taxon>Dikarya</taxon>
        <taxon>Ascomycota</taxon>
        <taxon>Pezizomycotina</taxon>
        <taxon>Dothideomycetes</taxon>
        <taxon>Dothideomycetidae</taxon>
        <taxon>Mycosphaerellales</taxon>
        <taxon>Mycosphaerellaceae</taxon>
        <taxon>Ramularia</taxon>
    </lineage>
</organism>
<evidence type="ECO:0000313" key="2">
    <source>
        <dbReference type="Proteomes" id="UP000225277"/>
    </source>
</evidence>
<dbReference type="RefSeq" id="XP_023627947.1">
    <property type="nucleotide sequence ID" value="XM_023772179.1"/>
</dbReference>